<name>A0ABP3ULX1_9CLOT</name>
<dbReference type="EMBL" id="BAAACG010000008">
    <property type="protein sequence ID" value="GAA0738220.1"/>
    <property type="molecule type" value="Genomic_DNA"/>
</dbReference>
<dbReference type="InterPro" id="IPR020831">
    <property type="entry name" value="GlycerAld/Erythrose_P_DH"/>
</dbReference>
<dbReference type="PRINTS" id="PR00078">
    <property type="entry name" value="G3PDHDRGNASE"/>
</dbReference>
<reference evidence="7" key="1">
    <citation type="journal article" date="2019" name="Int. J. Syst. Evol. Microbiol.">
        <title>The Global Catalogue of Microorganisms (GCM) 10K type strain sequencing project: providing services to taxonomists for standard genome sequencing and annotation.</title>
        <authorList>
            <consortium name="The Broad Institute Genomics Platform"/>
            <consortium name="The Broad Institute Genome Sequencing Center for Infectious Disease"/>
            <person name="Wu L."/>
            <person name="Ma J."/>
        </authorList>
    </citation>
    <scope>NUCLEOTIDE SEQUENCE [LARGE SCALE GENOMIC DNA]</scope>
    <source>
        <strain evidence="7">JCM 1407</strain>
    </source>
</reference>
<dbReference type="EC" id="1.2.1.-" evidence="4"/>
<dbReference type="Pfam" id="PF00044">
    <property type="entry name" value="Gp_dh_N"/>
    <property type="match status" value="1"/>
</dbReference>
<sequence length="352" mass="38848">MSIKVALNGFGRIGRSVLRIAQNNLNEDVEIVCINARAETDTLAHLFKYDSCYGRFEGTVETGKDKLIINGKEVKILRENDPSDLPWKDLGVDIVIESTGKFKDRDSATKHIKAGAKKVIITAPGKNEDVTIVMGVNEKDYDPVKHNIISNASCTTNCLAPFAKILDDKFGIEKGLMTTIHSYTNDQKLLDKTHKDLRRARAAGESIIPTTTGAAKAVAKVLPNLEGKLNGFSVRIPTPTVSLTDLVCSLKVKATKEDINRAFKEAAEGSMKGILGYSEEPLVSVDYKKDSRSSIVDGLSTMIIEDDMVKVVSWYDNEWGYSCRTVDLVNYAASYMIKNQKSCRECKENQIA</sequence>
<accession>A0ABP3ULX1</accession>
<dbReference type="NCBIfam" id="TIGR01534">
    <property type="entry name" value="GAPDH-I"/>
    <property type="match status" value="1"/>
</dbReference>
<dbReference type="InterPro" id="IPR020829">
    <property type="entry name" value="GlycerAld_3-P_DH_cat"/>
</dbReference>
<dbReference type="SMART" id="SM00846">
    <property type="entry name" value="Gp_dh_N"/>
    <property type="match status" value="1"/>
</dbReference>
<evidence type="ECO:0000259" key="5">
    <source>
        <dbReference type="SMART" id="SM00846"/>
    </source>
</evidence>
<dbReference type="Pfam" id="PF02800">
    <property type="entry name" value="Gp_dh_C"/>
    <property type="match status" value="1"/>
</dbReference>
<keyword evidence="2 4" id="KW-0560">Oxidoreductase</keyword>
<dbReference type="Proteomes" id="UP001501510">
    <property type="component" value="Unassembled WGS sequence"/>
</dbReference>
<dbReference type="InterPro" id="IPR036291">
    <property type="entry name" value="NAD(P)-bd_dom_sf"/>
</dbReference>
<evidence type="ECO:0000256" key="2">
    <source>
        <dbReference type="ARBA" id="ARBA00023002"/>
    </source>
</evidence>
<organism evidence="6 7">
    <name type="scientific">Clostridium oceanicum</name>
    <dbReference type="NCBI Taxonomy" id="1543"/>
    <lineage>
        <taxon>Bacteria</taxon>
        <taxon>Bacillati</taxon>
        <taxon>Bacillota</taxon>
        <taxon>Clostridia</taxon>
        <taxon>Eubacteriales</taxon>
        <taxon>Clostridiaceae</taxon>
        <taxon>Clostridium</taxon>
    </lineage>
</organism>
<gene>
    <name evidence="6" type="primary">gap_1</name>
    <name evidence="6" type="ORF">GCM10008906_15370</name>
</gene>
<dbReference type="InterPro" id="IPR020830">
    <property type="entry name" value="GlycerAld_3-P_DH_AS"/>
</dbReference>
<dbReference type="Gene3D" id="3.40.50.720">
    <property type="entry name" value="NAD(P)-binding Rossmann-like Domain"/>
    <property type="match status" value="1"/>
</dbReference>
<dbReference type="InterPro" id="IPR020828">
    <property type="entry name" value="GlycerAld_3-P_DH_NAD(P)-bd"/>
</dbReference>
<comment type="similarity">
    <text evidence="1 3">Belongs to the glyceraldehyde-3-phosphate dehydrogenase family.</text>
</comment>
<protein>
    <recommendedName>
        <fullName evidence="4">Glyceraldehyde-3-phosphate dehydrogenase</fullName>
        <ecNumber evidence="4">1.2.1.-</ecNumber>
    </recommendedName>
</protein>
<evidence type="ECO:0000313" key="7">
    <source>
        <dbReference type="Proteomes" id="UP001501510"/>
    </source>
</evidence>
<dbReference type="RefSeq" id="WP_343760496.1">
    <property type="nucleotide sequence ID" value="NZ_BAAACG010000008.1"/>
</dbReference>
<dbReference type="PROSITE" id="PS00071">
    <property type="entry name" value="GAPDH"/>
    <property type="match status" value="1"/>
</dbReference>
<dbReference type="CDD" id="cd05214">
    <property type="entry name" value="GAPDH_I_N"/>
    <property type="match status" value="1"/>
</dbReference>
<dbReference type="Gene3D" id="3.30.360.10">
    <property type="entry name" value="Dihydrodipicolinate Reductase, domain 2"/>
    <property type="match status" value="1"/>
</dbReference>
<proteinExistence type="inferred from homology"/>
<keyword evidence="7" id="KW-1185">Reference proteome</keyword>
<comment type="caution">
    <text evidence="6">The sequence shown here is derived from an EMBL/GenBank/DDBJ whole genome shotgun (WGS) entry which is preliminary data.</text>
</comment>
<dbReference type="SUPFAM" id="SSF51735">
    <property type="entry name" value="NAD(P)-binding Rossmann-fold domains"/>
    <property type="match status" value="1"/>
</dbReference>
<dbReference type="PIRSF" id="PIRSF000149">
    <property type="entry name" value="GAP_DH"/>
    <property type="match status" value="1"/>
</dbReference>
<evidence type="ECO:0000313" key="6">
    <source>
        <dbReference type="EMBL" id="GAA0738220.1"/>
    </source>
</evidence>
<dbReference type="InterPro" id="IPR006424">
    <property type="entry name" value="Glyceraldehyde-3-P_DH_1"/>
</dbReference>
<dbReference type="SUPFAM" id="SSF55347">
    <property type="entry name" value="Glyceraldehyde-3-phosphate dehydrogenase-like, C-terminal domain"/>
    <property type="match status" value="1"/>
</dbReference>
<dbReference type="PANTHER" id="PTHR43148">
    <property type="entry name" value="GLYCERALDEHYDE-3-PHOSPHATE DEHYDROGENASE 2"/>
    <property type="match status" value="1"/>
</dbReference>
<evidence type="ECO:0000256" key="1">
    <source>
        <dbReference type="ARBA" id="ARBA00007406"/>
    </source>
</evidence>
<evidence type="ECO:0000256" key="3">
    <source>
        <dbReference type="RuleBase" id="RU000397"/>
    </source>
</evidence>
<feature type="domain" description="Glyceraldehyde 3-phosphate dehydrogenase NAD(P) binding" evidence="5">
    <location>
        <begin position="3"/>
        <end position="154"/>
    </location>
</feature>
<dbReference type="CDD" id="cd18126">
    <property type="entry name" value="GAPDH_I_C"/>
    <property type="match status" value="1"/>
</dbReference>
<evidence type="ECO:0000256" key="4">
    <source>
        <dbReference type="RuleBase" id="RU361160"/>
    </source>
</evidence>